<keyword evidence="15" id="KW-0675">Receptor</keyword>
<comment type="caution">
    <text evidence="15">The sequence shown here is derived from an EMBL/GenBank/DDBJ whole genome shotgun (WGS) entry which is preliminary data.</text>
</comment>
<evidence type="ECO:0000256" key="12">
    <source>
        <dbReference type="SAM" id="SignalP"/>
    </source>
</evidence>
<dbReference type="Gene3D" id="2.40.170.20">
    <property type="entry name" value="TonB-dependent receptor, beta-barrel domain"/>
    <property type="match status" value="1"/>
</dbReference>
<feature type="domain" description="TonB-dependent receptor-like beta-barrel" evidence="13">
    <location>
        <begin position="529"/>
        <end position="948"/>
    </location>
</feature>
<dbReference type="InterPro" id="IPR039426">
    <property type="entry name" value="TonB-dep_rcpt-like"/>
</dbReference>
<dbReference type="InterPro" id="IPR012910">
    <property type="entry name" value="Plug_dom"/>
</dbReference>
<feature type="domain" description="TonB-dependent receptor plug" evidence="14">
    <location>
        <begin position="61"/>
        <end position="173"/>
    </location>
</feature>
<dbReference type="InterPro" id="IPR000531">
    <property type="entry name" value="Beta-barrel_TonB"/>
</dbReference>
<dbReference type="PROSITE" id="PS52016">
    <property type="entry name" value="TONB_DEPENDENT_REC_3"/>
    <property type="match status" value="1"/>
</dbReference>
<feature type="short sequence motif" description="TonB C-terminal box" evidence="10">
    <location>
        <begin position="965"/>
        <end position="982"/>
    </location>
</feature>
<evidence type="ECO:0000256" key="8">
    <source>
        <dbReference type="ARBA" id="ARBA00023237"/>
    </source>
</evidence>
<dbReference type="EMBL" id="QQSY01000006">
    <property type="protein sequence ID" value="RDI97247.1"/>
    <property type="molecule type" value="Genomic_DNA"/>
</dbReference>
<evidence type="ECO:0000256" key="11">
    <source>
        <dbReference type="RuleBase" id="RU003357"/>
    </source>
</evidence>
<gene>
    <name evidence="15" type="ORF">DVT68_18020</name>
</gene>
<evidence type="ECO:0000313" key="16">
    <source>
        <dbReference type="Proteomes" id="UP000254711"/>
    </source>
</evidence>
<dbReference type="PANTHER" id="PTHR47234">
    <property type="match status" value="1"/>
</dbReference>
<evidence type="ECO:0000256" key="4">
    <source>
        <dbReference type="ARBA" id="ARBA00022692"/>
    </source>
</evidence>
<evidence type="ECO:0000256" key="6">
    <source>
        <dbReference type="ARBA" id="ARBA00023077"/>
    </source>
</evidence>
<dbReference type="SUPFAM" id="SSF56935">
    <property type="entry name" value="Porins"/>
    <property type="match status" value="1"/>
</dbReference>
<name>A0A370K498_9GAMM</name>
<keyword evidence="6 11" id="KW-0798">TonB box</keyword>
<keyword evidence="3 9" id="KW-1134">Transmembrane beta strand</keyword>
<keyword evidence="7 9" id="KW-0472">Membrane</keyword>
<keyword evidence="16" id="KW-1185">Reference proteome</keyword>
<dbReference type="Pfam" id="PF07715">
    <property type="entry name" value="Plug"/>
    <property type="match status" value="1"/>
</dbReference>
<organism evidence="15 16">
    <name type="scientific">Dyella solisilvae</name>
    <dbReference type="NCBI Taxonomy" id="1920168"/>
    <lineage>
        <taxon>Bacteria</taxon>
        <taxon>Pseudomonadati</taxon>
        <taxon>Pseudomonadota</taxon>
        <taxon>Gammaproteobacteria</taxon>
        <taxon>Lysobacterales</taxon>
        <taxon>Rhodanobacteraceae</taxon>
        <taxon>Dyella</taxon>
    </lineage>
</organism>
<dbReference type="PROSITE" id="PS01156">
    <property type="entry name" value="TONB_DEPENDENT_REC_2"/>
    <property type="match status" value="1"/>
</dbReference>
<dbReference type="InterPro" id="IPR037066">
    <property type="entry name" value="Plug_dom_sf"/>
</dbReference>
<evidence type="ECO:0000256" key="2">
    <source>
        <dbReference type="ARBA" id="ARBA00022448"/>
    </source>
</evidence>
<reference evidence="15 16" key="1">
    <citation type="submission" date="2018-07" db="EMBL/GenBank/DDBJ databases">
        <title>Dyella solisilvae sp. nov., isolated from the pine and broad-leaved mixed forest soil.</title>
        <authorList>
            <person name="Gao Z."/>
            <person name="Qiu L."/>
        </authorList>
    </citation>
    <scope>NUCLEOTIDE SEQUENCE [LARGE SCALE GENOMIC DNA]</scope>
    <source>
        <strain evidence="15 16">DHG54</strain>
    </source>
</reference>
<keyword evidence="8 9" id="KW-0998">Cell outer membrane</keyword>
<dbReference type="AlphaFoldDB" id="A0A370K498"/>
<dbReference type="InterPro" id="IPR010917">
    <property type="entry name" value="TonB_rcpt_CS"/>
</dbReference>
<evidence type="ECO:0000256" key="1">
    <source>
        <dbReference type="ARBA" id="ARBA00004571"/>
    </source>
</evidence>
<dbReference type="Pfam" id="PF00593">
    <property type="entry name" value="TonB_dep_Rec_b-barrel"/>
    <property type="match status" value="1"/>
</dbReference>
<evidence type="ECO:0000256" key="3">
    <source>
        <dbReference type="ARBA" id="ARBA00022452"/>
    </source>
</evidence>
<evidence type="ECO:0000256" key="7">
    <source>
        <dbReference type="ARBA" id="ARBA00023136"/>
    </source>
</evidence>
<keyword evidence="5 12" id="KW-0732">Signal</keyword>
<evidence type="ECO:0000256" key="10">
    <source>
        <dbReference type="PROSITE-ProRule" id="PRU10144"/>
    </source>
</evidence>
<dbReference type="RefSeq" id="WP_114826583.1">
    <property type="nucleotide sequence ID" value="NZ_QQSY01000006.1"/>
</dbReference>
<dbReference type="PANTHER" id="PTHR47234:SF2">
    <property type="entry name" value="TONB-DEPENDENT RECEPTOR"/>
    <property type="match status" value="1"/>
</dbReference>
<evidence type="ECO:0000256" key="9">
    <source>
        <dbReference type="PROSITE-ProRule" id="PRU01360"/>
    </source>
</evidence>
<protein>
    <submittedName>
        <fullName evidence="15">TonB-dependent receptor</fullName>
    </submittedName>
</protein>
<dbReference type="Gene3D" id="2.170.130.10">
    <property type="entry name" value="TonB-dependent receptor, plug domain"/>
    <property type="match status" value="1"/>
</dbReference>
<feature type="signal peptide" evidence="12">
    <location>
        <begin position="1"/>
        <end position="25"/>
    </location>
</feature>
<sequence>MKKPETTRKLLAMACLAALAAPAMSQDAAPTNAQPADATNATKLEAITVTGTRISNPNVISPTPISVISAAEIKSTGAVNIGDLMTTMPQLSTTYTMGNSGRYIGTAGVARQDLRNLGSSRTLVLVNGRRFVGSSAGDTAVDVNLIPADWIERVEIITGGASAVYGADAVTGVVNFILKKNYQGANLHAQLGTSEHGSFNKGLFSLTGGMNFDNNRGNIAGSVEHSEQDDVMFRDRFGHKAYATIKTPNGPTDTALFNNAGGYTRVDAGTFSLGSATDIGRRYVFNQDGSIRKQQFNGIYDNAGYCQDCDRSDNNQYVQLQPRYGRTTLSTIASYDVTPEHKLYFEGTYSHVDVKTYSSPAFDSTRAGGRGYVITRDNAYITPDLAALMDANKLQSIRVSRIDGDAGVRGEDTKRDTGRAVFGANGVIASDWQYDASLDYGVTDETRHNLNNRIHDRFFASIDAVRDPKTGNIVCRSTIDPNYVNPNHINVAQNTRGGVLDPIALGSGCVPTSIFGAGVINPAAAQWFNTTTTTSSRLTQFVGGGSVTNNNLFEMPFEAGAASLAAGVEYRRETSRQTTDPLDQQGLTFLNAIPNSSGEYNVKEGYIETAMPLFSGRPFVQNLTFDAAARFSDYNSISHTKAWRWGLDWSVVDDLRLRGTMSSAVRAPNIGELFGGQTQNFFSVTDPCSINQLKNGKDPSVRAANCAALGIPAGWQSTRTSTIQGVSGSNPDLSPENGRTWTAGMVITPRFLDGFGLTLDYWNIRLTNAITAPSGTDIANRCVDAPNGIGNLYCPNAARDPVTHELVSIRSVYQNISALSTSGVDIGAYYSTQVGNGNLRLNLNATKVIAFTEHPFQDDPDSTIQDNGTLGYPKWKASLFTTYAWNNWAFNWNMRYFSSMLRVSNESYQSNPTQTMPVKAGTGFFNDARVSYAIANSGWQVYGGITNVFDRDPPVNLFGTGFGSGLYDAIGRAYYAGFNYNF</sequence>
<comment type="subcellular location">
    <subcellularLocation>
        <location evidence="1 9">Cell outer membrane</location>
        <topology evidence="1 9">Multi-pass membrane protein</topology>
    </subcellularLocation>
</comment>
<evidence type="ECO:0000259" key="14">
    <source>
        <dbReference type="Pfam" id="PF07715"/>
    </source>
</evidence>
<evidence type="ECO:0000313" key="15">
    <source>
        <dbReference type="EMBL" id="RDI97247.1"/>
    </source>
</evidence>
<accession>A0A370K498</accession>
<evidence type="ECO:0000256" key="5">
    <source>
        <dbReference type="ARBA" id="ARBA00022729"/>
    </source>
</evidence>
<dbReference type="InterPro" id="IPR036942">
    <property type="entry name" value="Beta-barrel_TonB_sf"/>
</dbReference>
<keyword evidence="4 9" id="KW-0812">Transmembrane</keyword>
<feature type="chain" id="PRO_5016812453" evidence="12">
    <location>
        <begin position="26"/>
        <end position="982"/>
    </location>
</feature>
<dbReference type="OrthoDB" id="6276154at2"/>
<proteinExistence type="inferred from homology"/>
<keyword evidence="2 9" id="KW-0813">Transport</keyword>
<comment type="similarity">
    <text evidence="9 11">Belongs to the TonB-dependent receptor family.</text>
</comment>
<dbReference type="Proteomes" id="UP000254711">
    <property type="component" value="Unassembled WGS sequence"/>
</dbReference>
<dbReference type="GO" id="GO:0009279">
    <property type="term" value="C:cell outer membrane"/>
    <property type="evidence" value="ECO:0007669"/>
    <property type="project" value="UniProtKB-SubCell"/>
</dbReference>
<evidence type="ECO:0000259" key="13">
    <source>
        <dbReference type="Pfam" id="PF00593"/>
    </source>
</evidence>